<gene>
    <name evidence="2" type="ORF">HCK00_17830</name>
</gene>
<sequence length="229" mass="22657">MSDPTERPGTGPAGPAGPAGSGEGGPADPAAGPAAPHLAADPDAWATACAEDLAAEKARRRGRQVPPPGSAAEELRKLADAVADRLSSLPLSVAGPAAQSTVQHLVDRARAAVEPVVERNPDVFDHLAAAGSELLAAYRSAARAQERRWTAGSPPAPGTPPAPGAPSAGGPPRPAPPATDPNTGGPTESGGPKGAGRDGGPEGTTDGTDRRDGRDDPGSPPGSHRIDLD</sequence>
<dbReference type="InterPro" id="IPR035183">
    <property type="entry name" value="DUF5304"/>
</dbReference>
<accession>A0ABX1BZ17</accession>
<feature type="compositionally biased region" description="Basic and acidic residues" evidence="1">
    <location>
        <begin position="207"/>
        <end position="217"/>
    </location>
</feature>
<keyword evidence="3" id="KW-1185">Reference proteome</keyword>
<dbReference type="Proteomes" id="UP000695264">
    <property type="component" value="Unassembled WGS sequence"/>
</dbReference>
<evidence type="ECO:0000256" key="1">
    <source>
        <dbReference type="SAM" id="MobiDB-lite"/>
    </source>
</evidence>
<evidence type="ECO:0000313" key="2">
    <source>
        <dbReference type="EMBL" id="NJQ02348.1"/>
    </source>
</evidence>
<feature type="compositionally biased region" description="Pro residues" evidence="1">
    <location>
        <begin position="154"/>
        <end position="179"/>
    </location>
</feature>
<feature type="region of interest" description="Disordered" evidence="1">
    <location>
        <begin position="1"/>
        <end position="43"/>
    </location>
</feature>
<feature type="region of interest" description="Disordered" evidence="1">
    <location>
        <begin position="140"/>
        <end position="229"/>
    </location>
</feature>
<protein>
    <submittedName>
        <fullName evidence="2">DUF5304 domain-containing protein</fullName>
    </submittedName>
</protein>
<reference evidence="2 3" key="1">
    <citation type="submission" date="2020-03" db="EMBL/GenBank/DDBJ databases">
        <title>WGS of actinomycetes isolated from Thailand.</title>
        <authorList>
            <person name="Thawai C."/>
        </authorList>
    </citation>
    <scope>NUCLEOTIDE SEQUENCE [LARGE SCALE GENOMIC DNA]</scope>
    <source>
        <strain evidence="2 3">PLAI 1-29</strain>
    </source>
</reference>
<organism evidence="2 3">
    <name type="scientific">Streptomyces zingiberis</name>
    <dbReference type="NCBI Taxonomy" id="2053010"/>
    <lineage>
        <taxon>Bacteria</taxon>
        <taxon>Bacillati</taxon>
        <taxon>Actinomycetota</taxon>
        <taxon>Actinomycetes</taxon>
        <taxon>Kitasatosporales</taxon>
        <taxon>Streptomycetaceae</taxon>
        <taxon>Streptomyces</taxon>
    </lineage>
</organism>
<feature type="compositionally biased region" description="Low complexity" evidence="1">
    <location>
        <begin position="26"/>
        <end position="43"/>
    </location>
</feature>
<dbReference type="EMBL" id="JAATEN010000014">
    <property type="protein sequence ID" value="NJQ02348.1"/>
    <property type="molecule type" value="Genomic_DNA"/>
</dbReference>
<dbReference type="RefSeq" id="WP_168102984.1">
    <property type="nucleotide sequence ID" value="NZ_JAATEN010000014.1"/>
</dbReference>
<evidence type="ECO:0000313" key="3">
    <source>
        <dbReference type="Proteomes" id="UP000695264"/>
    </source>
</evidence>
<dbReference type="Pfam" id="PF17230">
    <property type="entry name" value="DUF5304"/>
    <property type="match status" value="1"/>
</dbReference>
<feature type="compositionally biased region" description="Gly residues" evidence="1">
    <location>
        <begin position="11"/>
        <end position="25"/>
    </location>
</feature>
<name>A0ABX1BZ17_9ACTN</name>
<proteinExistence type="predicted"/>
<comment type="caution">
    <text evidence="2">The sequence shown here is derived from an EMBL/GenBank/DDBJ whole genome shotgun (WGS) entry which is preliminary data.</text>
</comment>